<dbReference type="Pfam" id="PF00226">
    <property type="entry name" value="DnaJ"/>
    <property type="match status" value="1"/>
</dbReference>
<feature type="domain" description="J" evidence="3">
    <location>
        <begin position="37"/>
        <end position="101"/>
    </location>
</feature>
<dbReference type="OrthoDB" id="445556at2759"/>
<protein>
    <submittedName>
        <fullName evidence="4">DnaJ sub C member 24</fullName>
    </submittedName>
</protein>
<sequence>MSLMNGILAFLISLTLTPSQYFVSAVAPNTKFNPMVDYYQILGVDQLASTAEIKHSYKALAKKHHPDVSSEPHATERIAQINEAYEVLSNHQTRSDYDSARNAGIRQLTQRRNANKAKNGFAYNGGRNRHTYVYRSEGPDQYYEFYSSDPEDFYNFYTSQYARRNPPPRYEDTEYVHETADSRDVSSSSSGKVNSRPMDLITPLCILLIELAVVHTVVRAVMPHYV</sequence>
<dbReference type="InterPro" id="IPR001623">
    <property type="entry name" value="DnaJ_domain"/>
</dbReference>
<reference evidence="4 5" key="1">
    <citation type="submission" date="2020-04" db="EMBL/GenBank/DDBJ databases">
        <title>Perkinsus chesapeaki whole genome sequence.</title>
        <authorList>
            <person name="Bogema D.R."/>
        </authorList>
    </citation>
    <scope>NUCLEOTIDE SEQUENCE [LARGE SCALE GENOMIC DNA]</scope>
    <source>
        <strain evidence="4">ATCC PRA-425</strain>
    </source>
</reference>
<dbReference type="InterPro" id="IPR036869">
    <property type="entry name" value="J_dom_sf"/>
</dbReference>
<gene>
    <name evidence="4" type="primary">DNAJC24</name>
    <name evidence="4" type="ORF">FOL47_008788</name>
</gene>
<evidence type="ECO:0000313" key="5">
    <source>
        <dbReference type="Proteomes" id="UP000591131"/>
    </source>
</evidence>
<dbReference type="Proteomes" id="UP000591131">
    <property type="component" value="Unassembled WGS sequence"/>
</dbReference>
<dbReference type="PANTHER" id="PTHR44145">
    <property type="entry name" value="DNAJ HOMOLOG SUBFAMILY A MEMBER 3, MITOCHONDRIAL"/>
    <property type="match status" value="1"/>
</dbReference>
<dbReference type="PANTHER" id="PTHR44145:SF3">
    <property type="entry name" value="DNAJ HOMOLOG SUBFAMILY A MEMBER 3, MITOCHONDRIAL"/>
    <property type="match status" value="1"/>
</dbReference>
<feature type="chain" id="PRO_5029709426" evidence="2">
    <location>
        <begin position="20"/>
        <end position="226"/>
    </location>
</feature>
<dbReference type="GO" id="GO:0019901">
    <property type="term" value="F:protein kinase binding"/>
    <property type="evidence" value="ECO:0007669"/>
    <property type="project" value="TreeGrafter"/>
</dbReference>
<feature type="signal peptide" evidence="2">
    <location>
        <begin position="1"/>
        <end position="19"/>
    </location>
</feature>
<keyword evidence="1" id="KW-0143">Chaperone</keyword>
<keyword evidence="2" id="KW-0732">Signal</keyword>
<keyword evidence="5" id="KW-1185">Reference proteome</keyword>
<organism evidence="4 5">
    <name type="scientific">Perkinsus chesapeaki</name>
    <name type="common">Clam parasite</name>
    <name type="synonym">Perkinsus andrewsi</name>
    <dbReference type="NCBI Taxonomy" id="330153"/>
    <lineage>
        <taxon>Eukaryota</taxon>
        <taxon>Sar</taxon>
        <taxon>Alveolata</taxon>
        <taxon>Perkinsozoa</taxon>
        <taxon>Perkinsea</taxon>
        <taxon>Perkinsida</taxon>
        <taxon>Perkinsidae</taxon>
        <taxon>Perkinsus</taxon>
    </lineage>
</organism>
<proteinExistence type="predicted"/>
<evidence type="ECO:0000256" key="2">
    <source>
        <dbReference type="SAM" id="SignalP"/>
    </source>
</evidence>
<accession>A0A7J6MT10</accession>
<name>A0A7J6MT10_PERCH</name>
<dbReference type="PROSITE" id="PS50076">
    <property type="entry name" value="DNAJ_2"/>
    <property type="match status" value="1"/>
</dbReference>
<dbReference type="EMBL" id="JAAPAO010000058">
    <property type="protein sequence ID" value="KAF4674738.1"/>
    <property type="molecule type" value="Genomic_DNA"/>
</dbReference>
<dbReference type="Gene3D" id="1.10.287.110">
    <property type="entry name" value="DnaJ domain"/>
    <property type="match status" value="1"/>
</dbReference>
<dbReference type="PRINTS" id="PR00625">
    <property type="entry name" value="JDOMAIN"/>
</dbReference>
<dbReference type="CDD" id="cd06257">
    <property type="entry name" value="DnaJ"/>
    <property type="match status" value="1"/>
</dbReference>
<dbReference type="InterPro" id="IPR051938">
    <property type="entry name" value="Apopto_cytoskel_mod"/>
</dbReference>
<evidence type="ECO:0000256" key="1">
    <source>
        <dbReference type="ARBA" id="ARBA00023186"/>
    </source>
</evidence>
<dbReference type="AlphaFoldDB" id="A0A7J6MT10"/>
<evidence type="ECO:0000259" key="3">
    <source>
        <dbReference type="PROSITE" id="PS50076"/>
    </source>
</evidence>
<dbReference type="GO" id="GO:0007005">
    <property type="term" value="P:mitochondrion organization"/>
    <property type="evidence" value="ECO:0007669"/>
    <property type="project" value="TreeGrafter"/>
</dbReference>
<dbReference type="SUPFAM" id="SSF46565">
    <property type="entry name" value="Chaperone J-domain"/>
    <property type="match status" value="1"/>
</dbReference>
<comment type="caution">
    <text evidence="4">The sequence shown here is derived from an EMBL/GenBank/DDBJ whole genome shotgun (WGS) entry which is preliminary data.</text>
</comment>
<evidence type="ECO:0000313" key="4">
    <source>
        <dbReference type="EMBL" id="KAF4674738.1"/>
    </source>
</evidence>
<dbReference type="SMART" id="SM00271">
    <property type="entry name" value="DnaJ"/>
    <property type="match status" value="1"/>
</dbReference>
<dbReference type="GO" id="GO:0005739">
    <property type="term" value="C:mitochondrion"/>
    <property type="evidence" value="ECO:0007669"/>
    <property type="project" value="TreeGrafter"/>
</dbReference>